<dbReference type="SMART" id="SM00822">
    <property type="entry name" value="PKS_KR"/>
    <property type="match status" value="1"/>
</dbReference>
<dbReference type="EMBL" id="QFBC01000024">
    <property type="protein sequence ID" value="PWE52539.1"/>
    <property type="molecule type" value="Genomic_DNA"/>
</dbReference>
<name>A0A2U2DGV5_9HYPH</name>
<dbReference type="PROSITE" id="PS00061">
    <property type="entry name" value="ADH_SHORT"/>
    <property type="match status" value="1"/>
</dbReference>
<sequence>MSNTILITGASRGIGRATALKAGAMGWNVAVNYVNDAGAAGAVVAKVVNAGARAIAVQADVASEIDVERMFLQTIDDLGPLDGVVINAGIVAPATTLAEMSIERLRRMVDVNVMGTLLTARGAARALSQTGKPGSIVIVSSAASRLGSAGEYVDYAACKGAADTLTIGLSRELGPKGIRVNAVRPAFIETDIHASGGRPDRAGVLGATTPMGRPGQPDEVAEAITWLISDASSYVTGTFVDMSGGR</sequence>
<dbReference type="FunFam" id="3.40.50.720:FF:000084">
    <property type="entry name" value="Short-chain dehydrogenase reductase"/>
    <property type="match status" value="1"/>
</dbReference>
<dbReference type="InterPro" id="IPR036291">
    <property type="entry name" value="NAD(P)-bd_dom_sf"/>
</dbReference>
<protein>
    <submittedName>
        <fullName evidence="4">NAD(P)-dependent oxidoreductase</fullName>
    </submittedName>
</protein>
<evidence type="ECO:0000313" key="5">
    <source>
        <dbReference type="Proteomes" id="UP000245252"/>
    </source>
</evidence>
<dbReference type="PRINTS" id="PR00081">
    <property type="entry name" value="GDHRDH"/>
</dbReference>
<comment type="caution">
    <text evidence="4">The sequence shown here is derived from an EMBL/GenBank/DDBJ whole genome shotgun (WGS) entry which is preliminary data.</text>
</comment>
<comment type="similarity">
    <text evidence="1">Belongs to the short-chain dehydrogenases/reductases (SDR) family.</text>
</comment>
<dbReference type="PANTHER" id="PTHR43639">
    <property type="entry name" value="OXIDOREDUCTASE, SHORT-CHAIN DEHYDROGENASE/REDUCTASE FAMILY (AFU_ORTHOLOGUE AFUA_5G02870)"/>
    <property type="match status" value="1"/>
</dbReference>
<evidence type="ECO:0000313" key="4">
    <source>
        <dbReference type="EMBL" id="PWE52539.1"/>
    </source>
</evidence>
<proteinExistence type="inferred from homology"/>
<accession>A0A2U2DGV5</accession>
<dbReference type="CDD" id="cd05233">
    <property type="entry name" value="SDR_c"/>
    <property type="match status" value="1"/>
</dbReference>
<keyword evidence="5" id="KW-1185">Reference proteome</keyword>
<evidence type="ECO:0000256" key="2">
    <source>
        <dbReference type="ARBA" id="ARBA00023002"/>
    </source>
</evidence>
<dbReference type="InterPro" id="IPR020904">
    <property type="entry name" value="Sc_DH/Rdtase_CS"/>
</dbReference>
<reference evidence="4 5" key="1">
    <citation type="submission" date="2018-05" db="EMBL/GenBank/DDBJ databases">
        <title>The draft genome of strain NS-104.</title>
        <authorList>
            <person name="Hang P."/>
            <person name="Jiang J."/>
        </authorList>
    </citation>
    <scope>NUCLEOTIDE SEQUENCE [LARGE SCALE GENOMIC DNA]</scope>
    <source>
        <strain evidence="4 5">NS-104</strain>
    </source>
</reference>
<dbReference type="Pfam" id="PF13561">
    <property type="entry name" value="adh_short_C2"/>
    <property type="match status" value="1"/>
</dbReference>
<dbReference type="InterPro" id="IPR002347">
    <property type="entry name" value="SDR_fam"/>
</dbReference>
<evidence type="ECO:0000259" key="3">
    <source>
        <dbReference type="SMART" id="SM00822"/>
    </source>
</evidence>
<feature type="domain" description="Ketoreductase" evidence="3">
    <location>
        <begin position="3"/>
        <end position="178"/>
    </location>
</feature>
<dbReference type="PANTHER" id="PTHR43639:SF1">
    <property type="entry name" value="SHORT-CHAIN DEHYDROGENASE_REDUCTASE FAMILY PROTEIN"/>
    <property type="match status" value="1"/>
</dbReference>
<dbReference type="GO" id="GO:0016491">
    <property type="term" value="F:oxidoreductase activity"/>
    <property type="evidence" value="ECO:0007669"/>
    <property type="project" value="UniProtKB-KW"/>
</dbReference>
<dbReference type="OrthoDB" id="658698at2"/>
<evidence type="ECO:0000256" key="1">
    <source>
        <dbReference type="ARBA" id="ARBA00006484"/>
    </source>
</evidence>
<dbReference type="SUPFAM" id="SSF51735">
    <property type="entry name" value="NAD(P)-binding Rossmann-fold domains"/>
    <property type="match status" value="1"/>
</dbReference>
<dbReference type="InterPro" id="IPR057326">
    <property type="entry name" value="KR_dom"/>
</dbReference>
<organism evidence="4 5">
    <name type="scientific">Metarhizobium album</name>
    <dbReference type="NCBI Taxonomy" id="2182425"/>
    <lineage>
        <taxon>Bacteria</taxon>
        <taxon>Pseudomonadati</taxon>
        <taxon>Pseudomonadota</taxon>
        <taxon>Alphaproteobacteria</taxon>
        <taxon>Hyphomicrobiales</taxon>
        <taxon>Rhizobiaceae</taxon>
        <taxon>Metarhizobium</taxon>
    </lineage>
</organism>
<dbReference type="RefSeq" id="WP_109462053.1">
    <property type="nucleotide sequence ID" value="NZ_QFBC01000024.1"/>
</dbReference>
<dbReference type="Proteomes" id="UP000245252">
    <property type="component" value="Unassembled WGS sequence"/>
</dbReference>
<keyword evidence="2" id="KW-0560">Oxidoreductase</keyword>
<gene>
    <name evidence="4" type="ORF">DEM27_30715</name>
</gene>
<dbReference type="PRINTS" id="PR00080">
    <property type="entry name" value="SDRFAMILY"/>
</dbReference>
<dbReference type="AlphaFoldDB" id="A0A2U2DGV5"/>
<dbReference type="Gene3D" id="3.40.50.720">
    <property type="entry name" value="NAD(P)-binding Rossmann-like Domain"/>
    <property type="match status" value="1"/>
</dbReference>